<evidence type="ECO:0000313" key="3">
    <source>
        <dbReference type="Proteomes" id="UP000285517"/>
    </source>
</evidence>
<dbReference type="EMBL" id="CP034951">
    <property type="protein sequence ID" value="QAA83231.1"/>
    <property type="molecule type" value="Genomic_DNA"/>
</dbReference>
<sequence length="308" mass="35164">MKRLLLILTLFVTPLILSAQEVKQKDSVKNGWKRSGNIALLFNQAAFNQEWTGGGTSNYAGNLSLTYDFNYRHDKISWDSKLLVDYGITRNKDDKYSRKTNDRLEFNSIVGREIKESEWYASFFYNFKTQLAKGYEFNKDLDQSDPGYRTEKNHFMSPGYMQFGPGILWKKNDNFYVNIAPATAKFVFVDEQFTAVDTGVPGALDAYNEKKYYGVDANETSRFEFGASISGYAKFAIMTNVTAENILALYANYLEETKNVDIDYTLNLVMKVNEYITTNLTFQAIYDDNAAQGFQIREALGVGVTYGF</sequence>
<dbReference type="AlphaFoldDB" id="A0A410G7M2"/>
<proteinExistence type="predicted"/>
<keyword evidence="1" id="KW-0732">Signal</keyword>
<evidence type="ECO:0000256" key="1">
    <source>
        <dbReference type="SAM" id="SignalP"/>
    </source>
</evidence>
<reference evidence="2 3" key="1">
    <citation type="submission" date="2019-01" db="EMBL/GenBank/DDBJ databases">
        <title>Complete genome sequencing of Aequorivita sp. H23M31.</title>
        <authorList>
            <person name="Bae J.-W."/>
        </authorList>
    </citation>
    <scope>NUCLEOTIDE SEQUENCE [LARGE SCALE GENOMIC DNA]</scope>
    <source>
        <strain evidence="2 3">H23M31</strain>
    </source>
</reference>
<evidence type="ECO:0000313" key="2">
    <source>
        <dbReference type="EMBL" id="QAA83231.1"/>
    </source>
</evidence>
<keyword evidence="3" id="KW-1185">Reference proteome</keyword>
<dbReference type="OrthoDB" id="1495718at2"/>
<dbReference type="Proteomes" id="UP000285517">
    <property type="component" value="Chromosome"/>
</dbReference>
<dbReference type="Pfam" id="PF11276">
    <property type="entry name" value="DUF3078"/>
    <property type="match status" value="1"/>
</dbReference>
<name>A0A410G7M2_9FLAO</name>
<feature type="chain" id="PRO_5019024029" evidence="1">
    <location>
        <begin position="20"/>
        <end position="308"/>
    </location>
</feature>
<dbReference type="KEGG" id="aev:EI546_10570"/>
<feature type="signal peptide" evidence="1">
    <location>
        <begin position="1"/>
        <end position="19"/>
    </location>
</feature>
<dbReference type="InterPro" id="IPR021428">
    <property type="entry name" value="DUF3078"/>
</dbReference>
<gene>
    <name evidence="2" type="ORF">EI546_10570</name>
</gene>
<accession>A0A410G7M2</accession>
<protein>
    <submittedName>
        <fullName evidence="2">DUF3078 domain-containing protein</fullName>
    </submittedName>
</protein>
<organism evidence="2 3">
    <name type="scientific">Aequorivita ciconiae</name>
    <dbReference type="NCBI Taxonomy" id="2494375"/>
    <lineage>
        <taxon>Bacteria</taxon>
        <taxon>Pseudomonadati</taxon>
        <taxon>Bacteroidota</taxon>
        <taxon>Flavobacteriia</taxon>
        <taxon>Flavobacteriales</taxon>
        <taxon>Flavobacteriaceae</taxon>
        <taxon>Aequorivita</taxon>
    </lineage>
</organism>